<name>A0A3B0R7W5_9ZZZZ</name>
<organism evidence="1">
    <name type="scientific">hydrothermal vent metagenome</name>
    <dbReference type="NCBI Taxonomy" id="652676"/>
    <lineage>
        <taxon>unclassified sequences</taxon>
        <taxon>metagenomes</taxon>
        <taxon>ecological metagenomes</taxon>
    </lineage>
</organism>
<accession>A0A3B0R7W5</accession>
<proteinExistence type="predicted"/>
<dbReference type="AlphaFoldDB" id="A0A3B0R7W5"/>
<protein>
    <submittedName>
        <fullName evidence="1">Uncharacterized protein</fullName>
    </submittedName>
</protein>
<dbReference type="EMBL" id="UOEF01000051">
    <property type="protein sequence ID" value="VAV88572.1"/>
    <property type="molecule type" value="Genomic_DNA"/>
</dbReference>
<sequence>MFILFESKQRRTKDTLEVERLFSRYGQETVVVLRKRAGDETIPHRDRQHWKRLYRKAKAGRSVYSAKAAV</sequence>
<reference evidence="1" key="1">
    <citation type="submission" date="2018-06" db="EMBL/GenBank/DDBJ databases">
        <authorList>
            <person name="Zhirakovskaya E."/>
        </authorList>
    </citation>
    <scope>NUCLEOTIDE SEQUENCE</scope>
</reference>
<gene>
    <name evidence="1" type="ORF">MNBD_ALPHA04-1514</name>
</gene>
<evidence type="ECO:0000313" key="1">
    <source>
        <dbReference type="EMBL" id="VAV88572.1"/>
    </source>
</evidence>